<keyword evidence="2" id="KW-1133">Transmembrane helix</keyword>
<feature type="region of interest" description="Disordered" evidence="1">
    <location>
        <begin position="246"/>
        <end position="268"/>
    </location>
</feature>
<proteinExistence type="predicted"/>
<reference evidence="3 4" key="1">
    <citation type="submission" date="2020-06" db="EMBL/GenBank/DDBJ databases">
        <authorList>
            <person name="Li R."/>
            <person name="Bekaert M."/>
        </authorList>
    </citation>
    <scope>NUCLEOTIDE SEQUENCE [LARGE SCALE GENOMIC DNA]</scope>
    <source>
        <strain evidence="4">wild</strain>
    </source>
</reference>
<evidence type="ECO:0000313" key="4">
    <source>
        <dbReference type="Proteomes" id="UP000507470"/>
    </source>
</evidence>
<keyword evidence="2" id="KW-0812">Transmembrane</keyword>
<accession>A0A6J8DSL6</accession>
<keyword evidence="2" id="KW-0472">Membrane</keyword>
<dbReference type="AlphaFoldDB" id="A0A6J8DSL6"/>
<sequence>MVKRVDSHFQDGIIDVHISAVGVNIKKGFTTREGDRYFKKVQKLSCKEHFNWIGSTNPWSYADNENEQQLSCKGDSNWLGNTCLFGLDSAEDEFIDELINSKLEKDNLLENLKRSEYDAEGNCYEQNKEQEINLPVRSTLFPHNLHKCNPSIICEDNQKDHVEKQKDGKESLDKSTNIKVSMLTKEWLKVWQTIPTQILNNLKGFCDQLKKTSSDLHEWSLNCLNSFSDLLGLTFLKGRNIPESLCQDEKSAEPPSTQGTKYKKNQEPSFNKTGWGTGILILMIFCAVSSNATATGLDVRPITKVALDERIELQCKKANDGGTKWVGGPKNEILTIGKTIKQQYTNYFSLIDTNETYNLVIKNATWEFVNSSYTCHVRFIQDSTKRLSEYGYEVIPKLESLTVMQSKKSDCLNETIEFKKVNPLPNCTTSLDKNVQVEVTYLHKQWYEYYYAVTVGLVVKNCDGCNGTIHCYVGNEVLNISFEQDMKAETSPLSKDEESHSQTYLIVGLGVGVTAAVVIVGVIIGLLYKGGICRGKTKRQGGRADKIAIQETPLMPLQNNQAGENEV</sequence>
<feature type="transmembrane region" description="Helical" evidence="2">
    <location>
        <begin position="504"/>
        <end position="528"/>
    </location>
</feature>
<dbReference type="EMBL" id="CACVKT020007771">
    <property type="protein sequence ID" value="CAC5410471.1"/>
    <property type="molecule type" value="Genomic_DNA"/>
</dbReference>
<evidence type="ECO:0000256" key="2">
    <source>
        <dbReference type="SAM" id="Phobius"/>
    </source>
</evidence>
<organism evidence="3 4">
    <name type="scientific">Mytilus coruscus</name>
    <name type="common">Sea mussel</name>
    <dbReference type="NCBI Taxonomy" id="42192"/>
    <lineage>
        <taxon>Eukaryota</taxon>
        <taxon>Metazoa</taxon>
        <taxon>Spiralia</taxon>
        <taxon>Lophotrochozoa</taxon>
        <taxon>Mollusca</taxon>
        <taxon>Bivalvia</taxon>
        <taxon>Autobranchia</taxon>
        <taxon>Pteriomorphia</taxon>
        <taxon>Mytilida</taxon>
        <taxon>Mytiloidea</taxon>
        <taxon>Mytilidae</taxon>
        <taxon>Mytilinae</taxon>
        <taxon>Mytilus</taxon>
    </lineage>
</organism>
<dbReference type="OrthoDB" id="10685666at2759"/>
<protein>
    <recommendedName>
        <fullName evidence="5">Ig-like domain-containing protein</fullName>
    </recommendedName>
</protein>
<evidence type="ECO:0000313" key="3">
    <source>
        <dbReference type="EMBL" id="CAC5410471.1"/>
    </source>
</evidence>
<keyword evidence="4" id="KW-1185">Reference proteome</keyword>
<evidence type="ECO:0008006" key="5">
    <source>
        <dbReference type="Google" id="ProtNLM"/>
    </source>
</evidence>
<gene>
    <name evidence="3" type="ORF">MCOR_43655</name>
</gene>
<name>A0A6J8DSL6_MYTCO</name>
<dbReference type="Proteomes" id="UP000507470">
    <property type="component" value="Unassembled WGS sequence"/>
</dbReference>
<evidence type="ECO:0000256" key="1">
    <source>
        <dbReference type="SAM" id="MobiDB-lite"/>
    </source>
</evidence>